<dbReference type="Proteomes" id="UP000231742">
    <property type="component" value="Unassembled WGS sequence"/>
</dbReference>
<dbReference type="EMBL" id="PGFH01000001">
    <property type="protein sequence ID" value="PJJ81156.1"/>
    <property type="molecule type" value="Genomic_DNA"/>
</dbReference>
<protein>
    <submittedName>
        <fullName evidence="2">Glycosyltransferase involved in cell wall biosynthesis</fullName>
    </submittedName>
</protein>
<evidence type="ECO:0000256" key="1">
    <source>
        <dbReference type="ARBA" id="ARBA00022679"/>
    </source>
</evidence>
<sequence>MRVLFDGFWWARGPASNRQVLREFVWAWVREFPTDEVVVAVPHGALATARSELAEQVTVVGTRLRPQGVSAILELPFIARRLRADVTITHNFTPAFGRSAVFIHDYMFLTSPEWFTLKERAYFALMPLSSRRATWLFGSSATEAARISRLSQGRPVTPIGLAVGSSLANAAPRKPDELADVTGDFLLCVGRLNARKNLANTIAAALQSGRISAEAPLVIVGEPQGKSADLPAAVADAAERGVIRFLGFIDDAELAWLYANTAALLFFTRDEGFGLPVLEAHHCGAPVVASDLAVFREILGERGTFANPDDVAAMARAITDSPARPSIASAVDDASTHRDEREAHADLGYSWGASVRALRATISGANSD</sequence>
<reference evidence="2 3" key="1">
    <citation type="submission" date="2017-11" db="EMBL/GenBank/DDBJ databases">
        <title>Genomic Encyclopedia of Archaeal and Bacterial Type Strains, Phase II (KMG-II): From Individual Species to Whole Genera.</title>
        <authorList>
            <person name="Goeker M."/>
        </authorList>
    </citation>
    <scope>NUCLEOTIDE SEQUENCE [LARGE SCALE GENOMIC DNA]</scope>
    <source>
        <strain evidence="2 3">DSM 16400</strain>
    </source>
</reference>
<dbReference type="RefSeq" id="WP_100387867.1">
    <property type="nucleotide sequence ID" value="NZ_BMZU01000001.1"/>
</dbReference>
<comment type="caution">
    <text evidence="2">The sequence shown here is derived from an EMBL/GenBank/DDBJ whole genome shotgun (WGS) entry which is preliminary data.</text>
</comment>
<evidence type="ECO:0000313" key="3">
    <source>
        <dbReference type="Proteomes" id="UP000231742"/>
    </source>
</evidence>
<dbReference type="Pfam" id="PF13692">
    <property type="entry name" value="Glyco_trans_1_4"/>
    <property type="match status" value="1"/>
</dbReference>
<dbReference type="SUPFAM" id="SSF53756">
    <property type="entry name" value="UDP-Glycosyltransferase/glycogen phosphorylase"/>
    <property type="match status" value="1"/>
</dbReference>
<dbReference type="PANTHER" id="PTHR46401:SF2">
    <property type="entry name" value="GLYCOSYLTRANSFERASE WBBK-RELATED"/>
    <property type="match status" value="1"/>
</dbReference>
<evidence type="ECO:0000313" key="2">
    <source>
        <dbReference type="EMBL" id="PJJ81156.1"/>
    </source>
</evidence>
<accession>A0A2M9D619</accession>
<dbReference type="OrthoDB" id="9801609at2"/>
<gene>
    <name evidence="2" type="ORF">CLV85_0327</name>
</gene>
<dbReference type="AlphaFoldDB" id="A0A2M9D619"/>
<keyword evidence="3" id="KW-1185">Reference proteome</keyword>
<organism evidence="2 3">
    <name type="scientific">Salinibacterium amurskyense</name>
    <dbReference type="NCBI Taxonomy" id="205941"/>
    <lineage>
        <taxon>Bacteria</taxon>
        <taxon>Bacillati</taxon>
        <taxon>Actinomycetota</taxon>
        <taxon>Actinomycetes</taxon>
        <taxon>Micrococcales</taxon>
        <taxon>Microbacteriaceae</taxon>
        <taxon>Salinibacterium</taxon>
    </lineage>
</organism>
<keyword evidence="1 2" id="KW-0808">Transferase</keyword>
<dbReference type="GO" id="GO:0016757">
    <property type="term" value="F:glycosyltransferase activity"/>
    <property type="evidence" value="ECO:0007669"/>
    <property type="project" value="TreeGrafter"/>
</dbReference>
<dbReference type="PANTHER" id="PTHR46401">
    <property type="entry name" value="GLYCOSYLTRANSFERASE WBBK-RELATED"/>
    <property type="match status" value="1"/>
</dbReference>
<dbReference type="GO" id="GO:0009103">
    <property type="term" value="P:lipopolysaccharide biosynthetic process"/>
    <property type="evidence" value="ECO:0007669"/>
    <property type="project" value="TreeGrafter"/>
</dbReference>
<dbReference type="CDD" id="cd03809">
    <property type="entry name" value="GT4_MtfB-like"/>
    <property type="match status" value="1"/>
</dbReference>
<proteinExistence type="predicted"/>
<name>A0A2M9D619_9MICO</name>
<dbReference type="Gene3D" id="3.40.50.2000">
    <property type="entry name" value="Glycogen Phosphorylase B"/>
    <property type="match status" value="2"/>
</dbReference>